<evidence type="ECO:0000313" key="1">
    <source>
        <dbReference type="EMBL" id="KAH6928803.1"/>
    </source>
</evidence>
<sequence length="142" mass="16065">MREADPTEAKAENANSEEFAVTKYGEVLQWYRASRNKYPPPHRDLTRKEATTFRQLQVTSKSNLDSGMGETRLSGNISHGHVPTMTVYKVCNRWRPIRSTDDSHDNIHPEIVVLAQHRFYSSSAGLFSTGPIHDQSCAFDAI</sequence>
<keyword evidence="2" id="KW-1185">Reference proteome</keyword>
<gene>
    <name evidence="1" type="ORF">HPB50_019895</name>
</gene>
<dbReference type="EMBL" id="CM023486">
    <property type="protein sequence ID" value="KAH6928803.1"/>
    <property type="molecule type" value="Genomic_DNA"/>
</dbReference>
<proteinExistence type="predicted"/>
<name>A0ACB7S570_HYAAI</name>
<reference evidence="1" key="1">
    <citation type="submission" date="2020-05" db="EMBL/GenBank/DDBJ databases">
        <title>Large-scale comparative analyses of tick genomes elucidate their genetic diversity and vector capacities.</title>
        <authorList>
            <person name="Jia N."/>
            <person name="Wang J."/>
            <person name="Shi W."/>
            <person name="Du L."/>
            <person name="Sun Y."/>
            <person name="Zhan W."/>
            <person name="Jiang J."/>
            <person name="Wang Q."/>
            <person name="Zhang B."/>
            <person name="Ji P."/>
            <person name="Sakyi L.B."/>
            <person name="Cui X."/>
            <person name="Yuan T."/>
            <person name="Jiang B."/>
            <person name="Yang W."/>
            <person name="Lam T.T.-Y."/>
            <person name="Chang Q."/>
            <person name="Ding S."/>
            <person name="Wang X."/>
            <person name="Zhu J."/>
            <person name="Ruan X."/>
            <person name="Zhao L."/>
            <person name="Wei J."/>
            <person name="Que T."/>
            <person name="Du C."/>
            <person name="Cheng J."/>
            <person name="Dai P."/>
            <person name="Han X."/>
            <person name="Huang E."/>
            <person name="Gao Y."/>
            <person name="Liu J."/>
            <person name="Shao H."/>
            <person name="Ye R."/>
            <person name="Li L."/>
            <person name="Wei W."/>
            <person name="Wang X."/>
            <person name="Wang C."/>
            <person name="Yang T."/>
            <person name="Huo Q."/>
            <person name="Li W."/>
            <person name="Guo W."/>
            <person name="Chen H."/>
            <person name="Zhou L."/>
            <person name="Ni X."/>
            <person name="Tian J."/>
            <person name="Zhou Y."/>
            <person name="Sheng Y."/>
            <person name="Liu T."/>
            <person name="Pan Y."/>
            <person name="Xia L."/>
            <person name="Li J."/>
            <person name="Zhao F."/>
            <person name="Cao W."/>
        </authorList>
    </citation>
    <scope>NUCLEOTIDE SEQUENCE</scope>
    <source>
        <strain evidence="1">Hyas-2018</strain>
    </source>
</reference>
<dbReference type="Proteomes" id="UP000821845">
    <property type="component" value="Chromosome 6"/>
</dbReference>
<evidence type="ECO:0000313" key="2">
    <source>
        <dbReference type="Proteomes" id="UP000821845"/>
    </source>
</evidence>
<organism evidence="1 2">
    <name type="scientific">Hyalomma asiaticum</name>
    <name type="common">Tick</name>
    <dbReference type="NCBI Taxonomy" id="266040"/>
    <lineage>
        <taxon>Eukaryota</taxon>
        <taxon>Metazoa</taxon>
        <taxon>Ecdysozoa</taxon>
        <taxon>Arthropoda</taxon>
        <taxon>Chelicerata</taxon>
        <taxon>Arachnida</taxon>
        <taxon>Acari</taxon>
        <taxon>Parasitiformes</taxon>
        <taxon>Ixodida</taxon>
        <taxon>Ixodoidea</taxon>
        <taxon>Ixodidae</taxon>
        <taxon>Hyalomminae</taxon>
        <taxon>Hyalomma</taxon>
    </lineage>
</organism>
<accession>A0ACB7S570</accession>
<comment type="caution">
    <text evidence="1">The sequence shown here is derived from an EMBL/GenBank/DDBJ whole genome shotgun (WGS) entry which is preliminary data.</text>
</comment>
<protein>
    <submittedName>
        <fullName evidence="1">Uncharacterized protein</fullName>
    </submittedName>
</protein>